<accession>A0A1Y1UNL8</accession>
<dbReference type="AlphaFoldDB" id="A0A1Y1UNL8"/>
<keyword evidence="4" id="KW-1185">Reference proteome</keyword>
<feature type="region of interest" description="Disordered" evidence="1">
    <location>
        <begin position="88"/>
        <end position="128"/>
    </location>
</feature>
<dbReference type="SMART" id="SM01155">
    <property type="entry name" value="DUF1713"/>
    <property type="match status" value="1"/>
</dbReference>
<evidence type="ECO:0000313" key="3">
    <source>
        <dbReference type="EMBL" id="ORX39650.1"/>
    </source>
</evidence>
<dbReference type="EMBL" id="NBSH01000002">
    <property type="protein sequence ID" value="ORX39650.1"/>
    <property type="molecule type" value="Genomic_DNA"/>
</dbReference>
<dbReference type="Proteomes" id="UP000193218">
    <property type="component" value="Unassembled WGS sequence"/>
</dbReference>
<protein>
    <recommendedName>
        <fullName evidence="2">Ribosomal protein mS38 C-terminal domain-containing protein</fullName>
    </recommendedName>
</protein>
<sequence length="446" mass="49555">MIPRPFRLRLLGVTHRQLSARPASSWSLSSRKATSSRTSDVAPKITLTAPSTWTDSRSRGFVSATSLGHSTSSGSQVTGTRSMHTFASRSLNHGRRRRRALSLAAAREKQSIASSLSSRPEGSSRFMPLPRRSSPEAPILSSPVQAAKHVKATPSHLPLPIPLGNDIYDLSNVLDPSSVYGSELPPSIFGERGYSIWSDRNDPQALVAARREEAFEDLLAEMQDKSGGAATTLTGHLNILAALDPVDLAPQTRTLQEADADLKEDEFEPSELQSLLRDKQTRYNIESQMEWNKILAHLGDKSVKLPSDALFKSFSPQDLSTLEMDQSLQVKDAISNLFSTLKRIDPGHIRGGGRLRNRVLRFGGRHRPPHPETFVEVSNSDNGETMLVSVMGDEHGRTRYSIIGDEEGDAVYQMTSVVRKRRLKIKKHKYKKRRKAQRALRRRLGK</sequence>
<evidence type="ECO:0000313" key="4">
    <source>
        <dbReference type="Proteomes" id="UP000193218"/>
    </source>
</evidence>
<dbReference type="InterPro" id="IPR013177">
    <property type="entry name" value="Ribosomal_mS38_C"/>
</dbReference>
<gene>
    <name evidence="3" type="ORF">BD324DRAFT_614493</name>
</gene>
<feature type="compositionally biased region" description="Low complexity" evidence="1">
    <location>
        <begin position="114"/>
        <end position="124"/>
    </location>
</feature>
<organism evidence="3 4">
    <name type="scientific">Kockovaella imperatae</name>
    <dbReference type="NCBI Taxonomy" id="4999"/>
    <lineage>
        <taxon>Eukaryota</taxon>
        <taxon>Fungi</taxon>
        <taxon>Dikarya</taxon>
        <taxon>Basidiomycota</taxon>
        <taxon>Agaricomycotina</taxon>
        <taxon>Tremellomycetes</taxon>
        <taxon>Tremellales</taxon>
        <taxon>Cuniculitremaceae</taxon>
        <taxon>Kockovaella</taxon>
    </lineage>
</organism>
<proteinExistence type="predicted"/>
<feature type="region of interest" description="Disordered" evidence="1">
    <location>
        <begin position="426"/>
        <end position="446"/>
    </location>
</feature>
<dbReference type="GeneID" id="33556408"/>
<reference evidence="3 4" key="1">
    <citation type="submission" date="2017-03" db="EMBL/GenBank/DDBJ databases">
        <title>Widespread Adenine N6-methylation of Active Genes in Fungi.</title>
        <authorList>
            <consortium name="DOE Joint Genome Institute"/>
            <person name="Mondo S.J."/>
            <person name="Dannebaum R.O."/>
            <person name="Kuo R.C."/>
            <person name="Louie K.B."/>
            <person name="Bewick A.J."/>
            <person name="Labutti K."/>
            <person name="Haridas S."/>
            <person name="Kuo A."/>
            <person name="Salamov A."/>
            <person name="Ahrendt S.R."/>
            <person name="Lau R."/>
            <person name="Bowen B.P."/>
            <person name="Lipzen A."/>
            <person name="Sullivan W."/>
            <person name="Andreopoulos W.B."/>
            <person name="Clum A."/>
            <person name="Lindquist E."/>
            <person name="Daum C."/>
            <person name="Northen T.R."/>
            <person name="Ramamoorthy G."/>
            <person name="Schmitz R.J."/>
            <person name="Gryganskyi A."/>
            <person name="Culley D."/>
            <person name="Magnuson J."/>
            <person name="James T.Y."/>
            <person name="O'Malley M.A."/>
            <person name="Stajich J.E."/>
            <person name="Spatafora J.W."/>
            <person name="Visel A."/>
            <person name="Grigoriev I.V."/>
        </authorList>
    </citation>
    <scope>NUCLEOTIDE SEQUENCE [LARGE SCALE GENOMIC DNA]</scope>
    <source>
        <strain evidence="3 4">NRRL Y-17943</strain>
    </source>
</reference>
<dbReference type="Pfam" id="PF08213">
    <property type="entry name" value="COX24_C"/>
    <property type="match status" value="1"/>
</dbReference>
<feature type="domain" description="Ribosomal protein mS38 C-terminal" evidence="2">
    <location>
        <begin position="413"/>
        <end position="446"/>
    </location>
</feature>
<comment type="caution">
    <text evidence="3">The sequence shown here is derived from an EMBL/GenBank/DDBJ whole genome shotgun (WGS) entry which is preliminary data.</text>
</comment>
<evidence type="ECO:0000259" key="2">
    <source>
        <dbReference type="SMART" id="SM01155"/>
    </source>
</evidence>
<dbReference type="InParanoid" id="A0A1Y1UNL8"/>
<dbReference type="RefSeq" id="XP_021873435.1">
    <property type="nucleotide sequence ID" value="XM_022014600.1"/>
</dbReference>
<name>A0A1Y1UNL8_9TREE</name>
<dbReference type="STRING" id="4999.A0A1Y1UNL8"/>
<evidence type="ECO:0000256" key="1">
    <source>
        <dbReference type="SAM" id="MobiDB-lite"/>
    </source>
</evidence>